<evidence type="ECO:0000313" key="8">
    <source>
        <dbReference type="Proteomes" id="UP000472271"/>
    </source>
</evidence>
<dbReference type="Ensembl" id="ENSSORT00005002741.1">
    <property type="protein sequence ID" value="ENSSORP00005002665.1"/>
    <property type="gene ID" value="ENSSORG00005001639.1"/>
</dbReference>
<comment type="cofactor">
    <cofactor evidence="5">
        <name>[2Fe-2S] cluster</name>
        <dbReference type="ChEBI" id="CHEBI:190135"/>
    </cofactor>
</comment>
<dbReference type="Proteomes" id="UP000472271">
    <property type="component" value="Chromosome 1"/>
</dbReference>
<evidence type="ECO:0000256" key="4">
    <source>
        <dbReference type="ARBA" id="ARBA00023014"/>
    </source>
</evidence>
<name>A0A672YEE8_9TELE</name>
<keyword evidence="3" id="KW-0408">Iron</keyword>
<dbReference type="InterPro" id="IPR042216">
    <property type="entry name" value="MitoNEET_CISD"/>
</dbReference>
<keyword evidence="1" id="KW-0001">2Fe-2S</keyword>
<evidence type="ECO:0000313" key="7">
    <source>
        <dbReference type="Ensembl" id="ENSSORP00005002665.1"/>
    </source>
</evidence>
<dbReference type="PANTHER" id="PTHR46491">
    <property type="entry name" value="CDGSH IRON SULFUR DOMAIN PROTEIN HOMOLOG"/>
    <property type="match status" value="1"/>
</dbReference>
<dbReference type="GO" id="GO:0051537">
    <property type="term" value="F:2 iron, 2 sulfur cluster binding"/>
    <property type="evidence" value="ECO:0007669"/>
    <property type="project" value="UniProtKB-KW"/>
</dbReference>
<dbReference type="GO" id="GO:0046872">
    <property type="term" value="F:metal ion binding"/>
    <property type="evidence" value="ECO:0007669"/>
    <property type="project" value="UniProtKB-KW"/>
</dbReference>
<keyword evidence="2" id="KW-0479">Metal-binding</keyword>
<dbReference type="InterPro" id="IPR052950">
    <property type="entry name" value="CISD"/>
</dbReference>
<dbReference type="InterPro" id="IPR018967">
    <property type="entry name" value="FeS-contain_CDGSH-typ"/>
</dbReference>
<dbReference type="Pfam" id="PF09360">
    <property type="entry name" value="zf-CDGSH"/>
    <property type="match status" value="1"/>
</dbReference>
<accession>A0A672YEE8</accession>
<protein>
    <recommendedName>
        <fullName evidence="6">Iron-binding zinc finger CDGSH type domain-containing protein</fullName>
    </recommendedName>
</protein>
<dbReference type="GeneID" id="115425272"/>
<evidence type="ECO:0000259" key="6">
    <source>
        <dbReference type="SMART" id="SM00704"/>
    </source>
</evidence>
<feature type="domain" description="Iron-binding zinc finger CDGSH type" evidence="6">
    <location>
        <begin position="66"/>
        <end position="103"/>
    </location>
</feature>
<keyword evidence="8" id="KW-1185">Reference proteome</keyword>
<sequence length="151" mass="17356">MTAVWSRAELRWVTGTLRWTRAELRWVTGTLRWTRTTAPFPSRFPTSHCLQVQFCTVPPKPVIPSKKPFKVDLVGGKRHSWCTCGYSKKQPFCDGAHKLKAKSFTPLRFFPEKDTTAWLCGCKYTNNPPYCDGTHKQHFIVSAPLHEENDS</sequence>
<dbReference type="InParanoid" id="A0A672YEE8"/>
<feature type="domain" description="Iron-binding zinc finger CDGSH type" evidence="6">
    <location>
        <begin position="104"/>
        <end position="141"/>
    </location>
</feature>
<dbReference type="PANTHER" id="PTHR46491:SF3">
    <property type="entry name" value="CDGSH IRON-SULFUR DOMAIN-CONTAINING PROTEIN 3, MITOCHONDRIAL"/>
    <property type="match status" value="1"/>
</dbReference>
<evidence type="ECO:0000256" key="2">
    <source>
        <dbReference type="ARBA" id="ARBA00022723"/>
    </source>
</evidence>
<dbReference type="GO" id="GO:0005739">
    <property type="term" value="C:mitochondrion"/>
    <property type="evidence" value="ECO:0007669"/>
    <property type="project" value="TreeGrafter"/>
</dbReference>
<organism evidence="7 8">
    <name type="scientific">Sphaeramia orbicularis</name>
    <name type="common">orbiculate cardinalfish</name>
    <dbReference type="NCBI Taxonomy" id="375764"/>
    <lineage>
        <taxon>Eukaryota</taxon>
        <taxon>Metazoa</taxon>
        <taxon>Chordata</taxon>
        <taxon>Craniata</taxon>
        <taxon>Vertebrata</taxon>
        <taxon>Euteleostomi</taxon>
        <taxon>Actinopterygii</taxon>
        <taxon>Neopterygii</taxon>
        <taxon>Teleostei</taxon>
        <taxon>Neoteleostei</taxon>
        <taxon>Acanthomorphata</taxon>
        <taxon>Gobiaria</taxon>
        <taxon>Kurtiformes</taxon>
        <taxon>Apogonoidei</taxon>
        <taxon>Apogonidae</taxon>
        <taxon>Apogoninae</taxon>
        <taxon>Sphaeramia</taxon>
    </lineage>
</organism>
<reference evidence="7" key="2">
    <citation type="submission" date="2025-08" db="UniProtKB">
        <authorList>
            <consortium name="Ensembl"/>
        </authorList>
    </citation>
    <scope>IDENTIFICATION</scope>
</reference>
<dbReference type="OrthoDB" id="15717at2759"/>
<evidence type="ECO:0000256" key="5">
    <source>
        <dbReference type="ARBA" id="ARBA00034078"/>
    </source>
</evidence>
<keyword evidence="4" id="KW-0411">Iron-sulfur</keyword>
<gene>
    <name evidence="7" type="primary">cisd3</name>
</gene>
<dbReference type="RefSeq" id="XP_029998549.1">
    <property type="nucleotide sequence ID" value="XM_030142689.1"/>
</dbReference>
<reference evidence="7" key="1">
    <citation type="submission" date="2019-06" db="EMBL/GenBank/DDBJ databases">
        <authorList>
            <consortium name="Wellcome Sanger Institute Data Sharing"/>
        </authorList>
    </citation>
    <scope>NUCLEOTIDE SEQUENCE [LARGE SCALE GENOMIC DNA]</scope>
</reference>
<reference evidence="7" key="3">
    <citation type="submission" date="2025-09" db="UniProtKB">
        <authorList>
            <consortium name="Ensembl"/>
        </authorList>
    </citation>
    <scope>IDENTIFICATION</scope>
</reference>
<evidence type="ECO:0000256" key="1">
    <source>
        <dbReference type="ARBA" id="ARBA00022714"/>
    </source>
</evidence>
<dbReference type="AlphaFoldDB" id="A0A672YEE8"/>
<dbReference type="SMART" id="SM00704">
    <property type="entry name" value="ZnF_CDGSH"/>
    <property type="match status" value="2"/>
</dbReference>
<evidence type="ECO:0000256" key="3">
    <source>
        <dbReference type="ARBA" id="ARBA00023004"/>
    </source>
</evidence>
<proteinExistence type="predicted"/>
<dbReference type="Gene3D" id="3.40.5.90">
    <property type="entry name" value="CDGSH iron-sulfur domain, mitoNEET-type"/>
    <property type="match status" value="2"/>
</dbReference>